<evidence type="ECO:0000256" key="7">
    <source>
        <dbReference type="ARBA" id="ARBA00024867"/>
    </source>
</evidence>
<proteinExistence type="predicted"/>
<dbReference type="GO" id="GO:0006355">
    <property type="term" value="P:regulation of DNA-templated transcription"/>
    <property type="evidence" value="ECO:0007669"/>
    <property type="project" value="InterPro"/>
</dbReference>
<evidence type="ECO:0000256" key="1">
    <source>
        <dbReference type="ARBA" id="ARBA00018672"/>
    </source>
</evidence>
<dbReference type="GO" id="GO:0005829">
    <property type="term" value="C:cytosol"/>
    <property type="evidence" value="ECO:0007669"/>
    <property type="project" value="TreeGrafter"/>
</dbReference>
<feature type="domain" description="Response regulatory" evidence="10">
    <location>
        <begin position="9"/>
        <end position="123"/>
    </location>
</feature>
<gene>
    <name evidence="12" type="ORF">DXD79_18620</name>
</gene>
<evidence type="ECO:0000313" key="13">
    <source>
        <dbReference type="Proteomes" id="UP000263014"/>
    </source>
</evidence>
<keyword evidence="4" id="KW-0805">Transcription regulation</keyword>
<dbReference type="GO" id="GO:0000976">
    <property type="term" value="F:transcription cis-regulatory region binding"/>
    <property type="evidence" value="ECO:0007669"/>
    <property type="project" value="TreeGrafter"/>
</dbReference>
<dbReference type="EMBL" id="QSON01000009">
    <property type="protein sequence ID" value="RGJ01417.1"/>
    <property type="molecule type" value="Genomic_DNA"/>
</dbReference>
<evidence type="ECO:0000256" key="2">
    <source>
        <dbReference type="ARBA" id="ARBA00022553"/>
    </source>
</evidence>
<evidence type="ECO:0000259" key="11">
    <source>
        <dbReference type="PROSITE" id="PS51755"/>
    </source>
</evidence>
<evidence type="ECO:0000256" key="3">
    <source>
        <dbReference type="ARBA" id="ARBA00023012"/>
    </source>
</evidence>
<evidence type="ECO:0000259" key="10">
    <source>
        <dbReference type="PROSITE" id="PS50110"/>
    </source>
</evidence>
<accession>A0A374P3C8</accession>
<dbReference type="CDD" id="cd00383">
    <property type="entry name" value="trans_reg_C"/>
    <property type="match status" value="1"/>
</dbReference>
<keyword evidence="2 8" id="KW-0597">Phosphoprotein</keyword>
<dbReference type="Gene3D" id="1.10.10.10">
    <property type="entry name" value="Winged helix-like DNA-binding domain superfamily/Winged helix DNA-binding domain"/>
    <property type="match status" value="1"/>
</dbReference>
<sequence>MQKGERAVRILPVEDDMELCRLMGFWLEEKGYLADICQDSQEAFYYLGMQAYNVVILDRMLPGMDGIQILQRMRQKGMATPVIMVTALGTIEDRIGGLDAGADDYLVKPFAPEELFARIRALERRPVRMEFERQVVCGDVTMNLSSRVLWKEDKKVELSKKEMDLLEFLIRNKGQILTRELLLNRVWGLDSAVEEGNLDNYIYFLRRRLKQVGSSVTIKTVRSVGYSLEEQPEQ</sequence>
<dbReference type="SMART" id="SM00448">
    <property type="entry name" value="REC"/>
    <property type="match status" value="1"/>
</dbReference>
<dbReference type="InterPro" id="IPR001867">
    <property type="entry name" value="OmpR/PhoB-type_DNA-bd"/>
</dbReference>
<feature type="domain" description="OmpR/PhoB-type" evidence="11">
    <location>
        <begin position="132"/>
        <end position="230"/>
    </location>
</feature>
<dbReference type="Gene3D" id="3.40.50.2300">
    <property type="match status" value="1"/>
</dbReference>
<dbReference type="Gene3D" id="6.10.250.690">
    <property type="match status" value="1"/>
</dbReference>
<dbReference type="GO" id="GO:0032993">
    <property type="term" value="C:protein-DNA complex"/>
    <property type="evidence" value="ECO:0007669"/>
    <property type="project" value="TreeGrafter"/>
</dbReference>
<evidence type="ECO:0000256" key="9">
    <source>
        <dbReference type="PROSITE-ProRule" id="PRU01091"/>
    </source>
</evidence>
<evidence type="ECO:0000256" key="6">
    <source>
        <dbReference type="ARBA" id="ARBA00023163"/>
    </source>
</evidence>
<dbReference type="SUPFAM" id="SSF46894">
    <property type="entry name" value="C-terminal effector domain of the bipartite response regulators"/>
    <property type="match status" value="1"/>
</dbReference>
<dbReference type="Pfam" id="PF00072">
    <property type="entry name" value="Response_reg"/>
    <property type="match status" value="1"/>
</dbReference>
<dbReference type="InterPro" id="IPR036388">
    <property type="entry name" value="WH-like_DNA-bd_sf"/>
</dbReference>
<dbReference type="PANTHER" id="PTHR48111">
    <property type="entry name" value="REGULATOR OF RPOS"/>
    <property type="match status" value="1"/>
</dbReference>
<comment type="caution">
    <text evidence="12">The sequence shown here is derived from an EMBL/GenBank/DDBJ whole genome shotgun (WGS) entry which is preliminary data.</text>
</comment>
<evidence type="ECO:0000256" key="4">
    <source>
        <dbReference type="ARBA" id="ARBA00023015"/>
    </source>
</evidence>
<dbReference type="SUPFAM" id="SSF52172">
    <property type="entry name" value="CheY-like"/>
    <property type="match status" value="1"/>
</dbReference>
<dbReference type="InterPro" id="IPR016032">
    <property type="entry name" value="Sig_transdc_resp-reg_C-effctor"/>
</dbReference>
<dbReference type="Proteomes" id="UP000263014">
    <property type="component" value="Unassembled WGS sequence"/>
</dbReference>
<keyword evidence="5 9" id="KW-0238">DNA-binding</keyword>
<dbReference type="InterPro" id="IPR011006">
    <property type="entry name" value="CheY-like_superfamily"/>
</dbReference>
<dbReference type="PROSITE" id="PS51755">
    <property type="entry name" value="OMPR_PHOB"/>
    <property type="match status" value="1"/>
</dbReference>
<dbReference type="GO" id="GO:0000156">
    <property type="term" value="F:phosphorelay response regulator activity"/>
    <property type="evidence" value="ECO:0007669"/>
    <property type="project" value="TreeGrafter"/>
</dbReference>
<feature type="DNA-binding region" description="OmpR/PhoB-type" evidence="9">
    <location>
        <begin position="132"/>
        <end position="230"/>
    </location>
</feature>
<feature type="modified residue" description="4-aspartylphosphate" evidence="8">
    <location>
        <position position="58"/>
    </location>
</feature>
<keyword evidence="3" id="KW-0902">Two-component regulatory system</keyword>
<reference evidence="12 13" key="1">
    <citation type="submission" date="2018-08" db="EMBL/GenBank/DDBJ databases">
        <title>A genome reference for cultivated species of the human gut microbiota.</title>
        <authorList>
            <person name="Zou Y."/>
            <person name="Xue W."/>
            <person name="Luo G."/>
        </authorList>
    </citation>
    <scope>NUCLEOTIDE SEQUENCE [LARGE SCALE GENOMIC DNA]</scope>
    <source>
        <strain evidence="12 13">TM09-12</strain>
    </source>
</reference>
<dbReference type="PROSITE" id="PS50110">
    <property type="entry name" value="RESPONSE_REGULATORY"/>
    <property type="match status" value="1"/>
</dbReference>
<dbReference type="AlphaFoldDB" id="A0A374P3C8"/>
<evidence type="ECO:0000256" key="8">
    <source>
        <dbReference type="PROSITE-ProRule" id="PRU00169"/>
    </source>
</evidence>
<dbReference type="SMART" id="SM00862">
    <property type="entry name" value="Trans_reg_C"/>
    <property type="match status" value="1"/>
</dbReference>
<dbReference type="InterPro" id="IPR001789">
    <property type="entry name" value="Sig_transdc_resp-reg_receiver"/>
</dbReference>
<dbReference type="InterPro" id="IPR039420">
    <property type="entry name" value="WalR-like"/>
</dbReference>
<protein>
    <recommendedName>
        <fullName evidence="1">Stage 0 sporulation protein A homolog</fullName>
    </recommendedName>
</protein>
<comment type="function">
    <text evidence="7">May play the central regulatory role in sporulation. It may be an element of the effector pathway responsible for the activation of sporulation genes in response to nutritional stress. Spo0A may act in concert with spo0H (a sigma factor) to control the expression of some genes that are critical to the sporulation process.</text>
</comment>
<organism evidence="12 13">
    <name type="scientific">Hungatella hathewayi</name>
    <dbReference type="NCBI Taxonomy" id="154046"/>
    <lineage>
        <taxon>Bacteria</taxon>
        <taxon>Bacillati</taxon>
        <taxon>Bacillota</taxon>
        <taxon>Clostridia</taxon>
        <taxon>Lachnospirales</taxon>
        <taxon>Lachnospiraceae</taxon>
        <taxon>Hungatella</taxon>
    </lineage>
</organism>
<dbReference type="Pfam" id="PF00486">
    <property type="entry name" value="Trans_reg_C"/>
    <property type="match status" value="1"/>
</dbReference>
<name>A0A374P3C8_9FIRM</name>
<evidence type="ECO:0000256" key="5">
    <source>
        <dbReference type="ARBA" id="ARBA00023125"/>
    </source>
</evidence>
<dbReference type="PANTHER" id="PTHR48111:SF22">
    <property type="entry name" value="REGULATOR OF RPOS"/>
    <property type="match status" value="1"/>
</dbReference>
<keyword evidence="6" id="KW-0804">Transcription</keyword>
<evidence type="ECO:0000313" key="12">
    <source>
        <dbReference type="EMBL" id="RGJ01417.1"/>
    </source>
</evidence>